<gene>
    <name evidence="1" type="ORF">O6H91_10G061700</name>
</gene>
<proteinExistence type="predicted"/>
<organism evidence="1 2">
    <name type="scientific">Diphasiastrum complanatum</name>
    <name type="common">Issler's clubmoss</name>
    <name type="synonym">Lycopodium complanatum</name>
    <dbReference type="NCBI Taxonomy" id="34168"/>
    <lineage>
        <taxon>Eukaryota</taxon>
        <taxon>Viridiplantae</taxon>
        <taxon>Streptophyta</taxon>
        <taxon>Embryophyta</taxon>
        <taxon>Tracheophyta</taxon>
        <taxon>Lycopodiopsida</taxon>
        <taxon>Lycopodiales</taxon>
        <taxon>Lycopodiaceae</taxon>
        <taxon>Lycopodioideae</taxon>
        <taxon>Diphasiastrum</taxon>
    </lineage>
</organism>
<evidence type="ECO:0000313" key="1">
    <source>
        <dbReference type="EMBL" id="KAJ7541484.1"/>
    </source>
</evidence>
<accession>A0ACC2CHF8</accession>
<protein>
    <submittedName>
        <fullName evidence="1">Uncharacterized protein</fullName>
    </submittedName>
</protein>
<dbReference type="EMBL" id="CM055101">
    <property type="protein sequence ID" value="KAJ7541484.1"/>
    <property type="molecule type" value="Genomic_DNA"/>
</dbReference>
<name>A0ACC2CHF8_DIPCM</name>
<evidence type="ECO:0000313" key="2">
    <source>
        <dbReference type="Proteomes" id="UP001162992"/>
    </source>
</evidence>
<sequence>MLSFSDKQRFLGTVANAYSTMYLKNTSTQVKRLIGRRFRYPKVQRDLQRFHFSLNEAPDRNPTIDVQYLGKISFFWLTQILGMILSKLTSVAEKSLGTQVVNCGTGIPIYFTVLQQRVYLDVALTVGLHPFWLMHETMASALVYGIYKTYLPQAVPIHVVFVDIGHASMQVYITAFEKGQLKILGQAFDRSLGDWDFDEVLFNQFSAKVLVECEIDILLNVSVNQRLRATCEKLKMYLVLI</sequence>
<keyword evidence="2" id="KW-1185">Reference proteome</keyword>
<reference evidence="2" key="1">
    <citation type="journal article" date="2024" name="Proc. Natl. Acad. Sci. U.S.A.">
        <title>Extraordinary preservation of gene collinearity over three hundred million years revealed in homosporous lycophytes.</title>
        <authorList>
            <person name="Li C."/>
            <person name="Wickell D."/>
            <person name="Kuo L.Y."/>
            <person name="Chen X."/>
            <person name="Nie B."/>
            <person name="Liao X."/>
            <person name="Peng D."/>
            <person name="Ji J."/>
            <person name="Jenkins J."/>
            <person name="Williams M."/>
            <person name="Shu S."/>
            <person name="Plott C."/>
            <person name="Barry K."/>
            <person name="Rajasekar S."/>
            <person name="Grimwood J."/>
            <person name="Han X."/>
            <person name="Sun S."/>
            <person name="Hou Z."/>
            <person name="He W."/>
            <person name="Dai G."/>
            <person name="Sun C."/>
            <person name="Schmutz J."/>
            <person name="Leebens-Mack J.H."/>
            <person name="Li F.W."/>
            <person name="Wang L."/>
        </authorList>
    </citation>
    <scope>NUCLEOTIDE SEQUENCE [LARGE SCALE GENOMIC DNA]</scope>
    <source>
        <strain evidence="2">cv. PW_Plant_1</strain>
    </source>
</reference>
<dbReference type="Proteomes" id="UP001162992">
    <property type="component" value="Chromosome 10"/>
</dbReference>
<comment type="caution">
    <text evidence="1">The sequence shown here is derived from an EMBL/GenBank/DDBJ whole genome shotgun (WGS) entry which is preliminary data.</text>
</comment>